<gene>
    <name evidence="3" type="ORF">NEZAVI_LOCUS2280</name>
</gene>
<evidence type="ECO:0000313" key="4">
    <source>
        <dbReference type="Proteomes" id="UP001152798"/>
    </source>
</evidence>
<feature type="compositionally biased region" description="Basic and acidic residues" evidence="1">
    <location>
        <begin position="145"/>
        <end position="157"/>
    </location>
</feature>
<evidence type="ECO:0000256" key="1">
    <source>
        <dbReference type="SAM" id="MobiDB-lite"/>
    </source>
</evidence>
<feature type="chain" id="PRO_5040342736" description="Neuropeptide" evidence="2">
    <location>
        <begin position="36"/>
        <end position="259"/>
    </location>
</feature>
<organism evidence="3 4">
    <name type="scientific">Nezara viridula</name>
    <name type="common">Southern green stink bug</name>
    <name type="synonym">Cimex viridulus</name>
    <dbReference type="NCBI Taxonomy" id="85310"/>
    <lineage>
        <taxon>Eukaryota</taxon>
        <taxon>Metazoa</taxon>
        <taxon>Ecdysozoa</taxon>
        <taxon>Arthropoda</taxon>
        <taxon>Hexapoda</taxon>
        <taxon>Insecta</taxon>
        <taxon>Pterygota</taxon>
        <taxon>Neoptera</taxon>
        <taxon>Paraneoptera</taxon>
        <taxon>Hemiptera</taxon>
        <taxon>Heteroptera</taxon>
        <taxon>Panheteroptera</taxon>
        <taxon>Pentatomomorpha</taxon>
        <taxon>Pentatomoidea</taxon>
        <taxon>Pentatomidae</taxon>
        <taxon>Pentatominae</taxon>
        <taxon>Nezara</taxon>
    </lineage>
</organism>
<feature type="signal peptide" evidence="2">
    <location>
        <begin position="1"/>
        <end position="35"/>
    </location>
</feature>
<feature type="region of interest" description="Disordered" evidence="1">
    <location>
        <begin position="131"/>
        <end position="157"/>
    </location>
</feature>
<dbReference type="Pfam" id="PF16009">
    <property type="entry name" value="DUF4779"/>
    <property type="match status" value="1"/>
</dbReference>
<protein>
    <recommendedName>
        <fullName evidence="5">Neuropeptide</fullName>
    </recommendedName>
</protein>
<evidence type="ECO:0008006" key="5">
    <source>
        <dbReference type="Google" id="ProtNLM"/>
    </source>
</evidence>
<name>A0A9P0GYU2_NEZVI</name>
<dbReference type="EMBL" id="OV725077">
    <property type="protein sequence ID" value="CAH1391228.1"/>
    <property type="molecule type" value="Genomic_DNA"/>
</dbReference>
<reference evidence="3" key="1">
    <citation type="submission" date="2022-01" db="EMBL/GenBank/DDBJ databases">
        <authorList>
            <person name="King R."/>
        </authorList>
    </citation>
    <scope>NUCLEOTIDE SEQUENCE</scope>
</reference>
<dbReference type="AlphaFoldDB" id="A0A9P0GYU2"/>
<accession>A0A9P0GYU2</accession>
<proteinExistence type="predicted"/>
<evidence type="ECO:0000256" key="2">
    <source>
        <dbReference type="SAM" id="SignalP"/>
    </source>
</evidence>
<dbReference type="Proteomes" id="UP001152798">
    <property type="component" value="Chromosome 1"/>
</dbReference>
<keyword evidence="2" id="KW-0732">Signal</keyword>
<dbReference type="InterPro" id="IPR031959">
    <property type="entry name" value="DUF4779"/>
</dbReference>
<keyword evidence="4" id="KW-1185">Reference proteome</keyword>
<dbReference type="OrthoDB" id="6620482at2759"/>
<evidence type="ECO:0000313" key="3">
    <source>
        <dbReference type="EMBL" id="CAH1391228.1"/>
    </source>
</evidence>
<sequence>MAAGRSSTNRSTALSHIGLVLSAIYLNLTLDSVNGSEHHSYGGGGYVPPVVVPPQMWPEFLTRLAIGGFGDQGALGNYFNQNGANGFNTNNGFFDDLFARRNAYDYGKGYGAGFDYGRGGVQGGGYRDLGGRNKGHTASGFSNSYRKDESGDRSSYYDDGLGHKGTIRYGADDARFRDQGGSLGRGGFHNSNLNRYGSGARGRYGDALTYAQGSDRGAHFGGGRYGYARHGRLMPNKSTGLYVIPMPSTLFFDQTPPPL</sequence>